<evidence type="ECO:0000256" key="1">
    <source>
        <dbReference type="ARBA" id="ARBA00007637"/>
    </source>
</evidence>
<dbReference type="Proteomes" id="UP000509510">
    <property type="component" value="Chromosome VI"/>
</dbReference>
<dbReference type="EMBL" id="CP055903">
    <property type="protein sequence ID" value="QKX64610.1"/>
    <property type="molecule type" value="Genomic_DNA"/>
</dbReference>
<dbReference type="OrthoDB" id="202470at2759"/>
<accession>A0A7H8RDP5</accession>
<feature type="domain" description="NAD-dependent epimerase/dehydratase" evidence="4">
    <location>
        <begin position="3"/>
        <end position="228"/>
    </location>
</feature>
<protein>
    <recommendedName>
        <fullName evidence="4">NAD-dependent epimerase/dehydratase domain-containing protein</fullName>
    </recommendedName>
</protein>
<dbReference type="InterPro" id="IPR001509">
    <property type="entry name" value="Epimerase_deHydtase"/>
</dbReference>
<evidence type="ECO:0000256" key="2">
    <source>
        <dbReference type="ARBA" id="ARBA00023002"/>
    </source>
</evidence>
<sequence length="280" mass="31206">MKIAVTGARGGVGRELVKLCSAEGHETVQINRTEQKHDGTPRSEMRTADVASDYNATLKAFTGCDAVVHLAAIPDPVEKDHWKVHNNNVNTAFNGFHAAATLGINKICYASSVNAIGLAFSNQPLQFDYFPIDEEAPQRPTDPYALAKEEAEYQAQSFVNWFPGMKIGCLRIHEVALLKDVQKKHKEDWENSAVKQLWGWVHPKAVARACLLTVEKADNMKGCEIFNIVAPKTTQEESSESLAKKYFPRAELRGDMSKNQAFWSIAKAQNILGWTHHETE</sequence>
<comment type="similarity">
    <text evidence="1">Belongs to the NAD(P)-dependent epimerase/dehydratase family.</text>
</comment>
<keyword evidence="6" id="KW-1185">Reference proteome</keyword>
<dbReference type="Gene3D" id="3.40.50.720">
    <property type="entry name" value="NAD(P)-binding Rossmann-like Domain"/>
    <property type="match status" value="1"/>
</dbReference>
<dbReference type="Pfam" id="PF01370">
    <property type="entry name" value="Epimerase"/>
    <property type="match status" value="1"/>
</dbReference>
<dbReference type="GeneID" id="55999262"/>
<dbReference type="AlphaFoldDB" id="A0A7H8RDP5"/>
<dbReference type="RefSeq" id="XP_035350783.1">
    <property type="nucleotide sequence ID" value="XM_035494890.1"/>
</dbReference>
<dbReference type="InterPro" id="IPR036291">
    <property type="entry name" value="NAD(P)-bd_dom_sf"/>
</dbReference>
<evidence type="ECO:0000256" key="3">
    <source>
        <dbReference type="ARBA" id="ARBA00023027"/>
    </source>
</evidence>
<dbReference type="KEGG" id="trg:TRUGW13939_11785"/>
<keyword evidence="2" id="KW-0560">Oxidoreductase</keyword>
<reference evidence="6" key="1">
    <citation type="submission" date="2020-06" db="EMBL/GenBank/DDBJ databases">
        <title>A chromosome-scale genome assembly of Talaromyces rugulosus W13939.</title>
        <authorList>
            <person name="Wang B."/>
            <person name="Guo L."/>
            <person name="Ye K."/>
            <person name="Wang L."/>
        </authorList>
    </citation>
    <scope>NUCLEOTIDE SEQUENCE [LARGE SCALE GENOMIC DNA]</scope>
    <source>
        <strain evidence="6">W13939</strain>
    </source>
</reference>
<dbReference type="GO" id="GO:0016491">
    <property type="term" value="F:oxidoreductase activity"/>
    <property type="evidence" value="ECO:0007669"/>
    <property type="project" value="UniProtKB-KW"/>
</dbReference>
<evidence type="ECO:0000313" key="6">
    <source>
        <dbReference type="Proteomes" id="UP000509510"/>
    </source>
</evidence>
<organism evidence="5 6">
    <name type="scientific">Talaromyces rugulosus</name>
    <name type="common">Penicillium rugulosum</name>
    <dbReference type="NCBI Taxonomy" id="121627"/>
    <lineage>
        <taxon>Eukaryota</taxon>
        <taxon>Fungi</taxon>
        <taxon>Dikarya</taxon>
        <taxon>Ascomycota</taxon>
        <taxon>Pezizomycotina</taxon>
        <taxon>Eurotiomycetes</taxon>
        <taxon>Eurotiomycetidae</taxon>
        <taxon>Eurotiales</taxon>
        <taxon>Trichocomaceae</taxon>
        <taxon>Talaromyces</taxon>
        <taxon>Talaromyces sect. Islandici</taxon>
    </lineage>
</organism>
<gene>
    <name evidence="5" type="ORF">TRUGW13939_11785</name>
</gene>
<dbReference type="PANTHER" id="PTHR43103">
    <property type="entry name" value="NUCLEOSIDE-DIPHOSPHATE-SUGAR EPIMERASE"/>
    <property type="match status" value="1"/>
</dbReference>
<evidence type="ECO:0000313" key="5">
    <source>
        <dbReference type="EMBL" id="QKX64610.1"/>
    </source>
</evidence>
<proteinExistence type="inferred from homology"/>
<keyword evidence="3" id="KW-0520">NAD</keyword>
<name>A0A7H8RDP5_TALRU</name>
<dbReference type="SUPFAM" id="SSF51735">
    <property type="entry name" value="NAD(P)-binding Rossmann-fold domains"/>
    <property type="match status" value="1"/>
</dbReference>
<dbReference type="PANTHER" id="PTHR43103:SF5">
    <property type="entry name" value="4-EPIMERASE, PUTATIVE (AFU_ORTHOLOGUE AFUA_7G00360)-RELATED"/>
    <property type="match status" value="1"/>
</dbReference>
<evidence type="ECO:0000259" key="4">
    <source>
        <dbReference type="Pfam" id="PF01370"/>
    </source>
</evidence>